<dbReference type="Proteomes" id="UP000033038">
    <property type="component" value="Chromosome"/>
</dbReference>
<dbReference type="SUPFAM" id="SSF81301">
    <property type="entry name" value="Nucleotidyltransferase"/>
    <property type="match status" value="1"/>
</dbReference>
<sequence length="183" mass="21512">MAREMTVVPYNEVWVDLYKIEKELLESIFGELIIDIQHFGSTSIKGMSAKPIIDIMIVVENINQVDNYNELMIEKGYNPRGENGIEGRRYFVKFAPDNSGNHTHHIHIYQKGNTHITDELMFRDYLRVDLESFKEYEQVKLGASLKHRYSPRDYVDAKYNCVMKIMEKARQHYIKSERGSKCL</sequence>
<dbReference type="Gene3D" id="3.30.460.10">
    <property type="entry name" value="Beta Polymerase, domain 2"/>
    <property type="match status" value="1"/>
</dbReference>
<accession>A0A0E3QLM3</accession>
<name>A0A0E3QLM3_METBA</name>
<dbReference type="RefSeq" id="WP_011307772.1">
    <property type="nucleotide sequence ID" value="NZ_CP009526.1"/>
</dbReference>
<dbReference type="GeneID" id="24823401"/>
<protein>
    <recommendedName>
        <fullName evidence="3">Glutamate-rich protein grpB</fullName>
    </recommendedName>
</protein>
<organism evidence="1 2">
    <name type="scientific">Methanosarcina barkeri str. Wiesmoor</name>
    <dbReference type="NCBI Taxonomy" id="1434109"/>
    <lineage>
        <taxon>Archaea</taxon>
        <taxon>Methanobacteriati</taxon>
        <taxon>Methanobacteriota</taxon>
        <taxon>Stenosarchaea group</taxon>
        <taxon>Methanomicrobia</taxon>
        <taxon>Methanosarcinales</taxon>
        <taxon>Methanosarcinaceae</taxon>
        <taxon>Methanosarcina</taxon>
    </lineage>
</organism>
<dbReference type="EMBL" id="CP009526">
    <property type="protein sequence ID" value="AKB51153.1"/>
    <property type="molecule type" value="Genomic_DNA"/>
</dbReference>
<dbReference type="PATRIC" id="fig|1434109.4.peg.2431"/>
<proteinExistence type="predicted"/>
<dbReference type="PANTHER" id="PTHR34822">
    <property type="entry name" value="GRPB DOMAIN PROTEIN (AFU_ORTHOLOGUE AFUA_1G01530)"/>
    <property type="match status" value="1"/>
</dbReference>
<dbReference type="Pfam" id="PF04229">
    <property type="entry name" value="GrpB"/>
    <property type="match status" value="1"/>
</dbReference>
<dbReference type="HOGENOM" id="CLU_086407_4_1_2"/>
<dbReference type="InterPro" id="IPR043519">
    <property type="entry name" value="NT_sf"/>
</dbReference>
<dbReference type="KEGG" id="mbw:MSBRW_1900"/>
<reference evidence="1 2" key="1">
    <citation type="submission" date="2014-07" db="EMBL/GenBank/DDBJ databases">
        <title>Methanogenic archaea and the global carbon cycle.</title>
        <authorList>
            <person name="Henriksen J.R."/>
            <person name="Luke J."/>
            <person name="Reinhart S."/>
            <person name="Benedict M.N."/>
            <person name="Youngblut N.D."/>
            <person name="Metcalf M.E."/>
            <person name="Whitaker R.J."/>
            <person name="Metcalf W.W."/>
        </authorList>
    </citation>
    <scope>NUCLEOTIDE SEQUENCE [LARGE SCALE GENOMIC DNA]</scope>
    <source>
        <strain evidence="1 2">Wiesmoor</strain>
    </source>
</reference>
<evidence type="ECO:0008006" key="3">
    <source>
        <dbReference type="Google" id="ProtNLM"/>
    </source>
</evidence>
<evidence type="ECO:0000313" key="2">
    <source>
        <dbReference type="Proteomes" id="UP000033038"/>
    </source>
</evidence>
<dbReference type="InterPro" id="IPR007344">
    <property type="entry name" value="GrpB/CoaE"/>
</dbReference>
<dbReference type="AlphaFoldDB" id="A0A0E3QLM3"/>
<evidence type="ECO:0000313" key="1">
    <source>
        <dbReference type="EMBL" id="AKB51153.1"/>
    </source>
</evidence>
<dbReference type="PANTHER" id="PTHR34822:SF1">
    <property type="entry name" value="GRPB FAMILY PROTEIN"/>
    <property type="match status" value="1"/>
</dbReference>
<gene>
    <name evidence="1" type="ORF">MSBRW_1900</name>
</gene>